<reference evidence="2 3" key="1">
    <citation type="submission" date="2024-02" db="EMBL/GenBank/DDBJ databases">
        <title>Deinococcus xinjiangensis NBRC 107630.</title>
        <authorList>
            <person name="Ichikawa N."/>
            <person name="Katano-Makiyama Y."/>
            <person name="Hidaka K."/>
        </authorList>
    </citation>
    <scope>NUCLEOTIDE SEQUENCE [LARGE SCALE GENOMIC DNA]</scope>
    <source>
        <strain evidence="2 3">NBRC 107630</strain>
    </source>
</reference>
<comment type="caution">
    <text evidence="2">The sequence shown here is derived from an EMBL/GenBank/DDBJ whole genome shotgun (WGS) entry which is preliminary data.</text>
</comment>
<evidence type="ECO:0000256" key="1">
    <source>
        <dbReference type="SAM" id="Phobius"/>
    </source>
</evidence>
<proteinExistence type="predicted"/>
<evidence type="ECO:0000313" key="2">
    <source>
        <dbReference type="EMBL" id="GAA5501317.1"/>
    </source>
</evidence>
<feature type="transmembrane region" description="Helical" evidence="1">
    <location>
        <begin position="40"/>
        <end position="60"/>
    </location>
</feature>
<sequence>MLARLEAVPFHARFAWLWPLFCVLAALAFSQLDPLTPRSVFAHMALFDATVTTALLALLLTPRAERNIKQPLLALLRGVPLAALAFPELRQMLRWELLSVFISGAFVLRGLTRPLPADFAELDDLERTYTNCG</sequence>
<keyword evidence="1" id="KW-1133">Transmembrane helix</keyword>
<evidence type="ECO:0000313" key="3">
    <source>
        <dbReference type="Proteomes" id="UP001458946"/>
    </source>
</evidence>
<organism evidence="2 3">
    <name type="scientific">Deinococcus xinjiangensis</name>
    <dbReference type="NCBI Taxonomy" id="457454"/>
    <lineage>
        <taxon>Bacteria</taxon>
        <taxon>Thermotogati</taxon>
        <taxon>Deinococcota</taxon>
        <taxon>Deinococci</taxon>
        <taxon>Deinococcales</taxon>
        <taxon>Deinococcaceae</taxon>
        <taxon>Deinococcus</taxon>
    </lineage>
</organism>
<keyword evidence="1" id="KW-0812">Transmembrane</keyword>
<keyword evidence="1" id="KW-0472">Membrane</keyword>
<name>A0ABP9V7T0_9DEIO</name>
<keyword evidence="3" id="KW-1185">Reference proteome</keyword>
<dbReference type="RefSeq" id="WP_353541291.1">
    <property type="nucleotide sequence ID" value="NZ_BAABRN010000008.1"/>
</dbReference>
<gene>
    <name evidence="2" type="ORF">Dxin01_01049</name>
</gene>
<protein>
    <submittedName>
        <fullName evidence="2">Uncharacterized protein</fullName>
    </submittedName>
</protein>
<dbReference type="EMBL" id="BAABRN010000008">
    <property type="protein sequence ID" value="GAA5501317.1"/>
    <property type="molecule type" value="Genomic_DNA"/>
</dbReference>
<accession>A0ABP9V7T0</accession>
<dbReference type="Proteomes" id="UP001458946">
    <property type="component" value="Unassembled WGS sequence"/>
</dbReference>